<evidence type="ECO:0000256" key="1">
    <source>
        <dbReference type="SAM" id="MobiDB-lite"/>
    </source>
</evidence>
<proteinExistence type="predicted"/>
<feature type="compositionally biased region" description="Basic and acidic residues" evidence="1">
    <location>
        <begin position="153"/>
        <end position="166"/>
    </location>
</feature>
<dbReference type="RefSeq" id="YP_009949519.1">
    <property type="nucleotide sequence ID" value="NC_051581.1"/>
</dbReference>
<keyword evidence="4" id="KW-1185">Reference proteome</keyword>
<dbReference type="KEGG" id="vg:60320924"/>
<evidence type="ECO:0000313" key="4">
    <source>
        <dbReference type="Proteomes" id="UP000463946"/>
    </source>
</evidence>
<gene>
    <name evidence="3" type="primary">60</name>
    <name evidence="3" type="ORF">PBI_BIRDSNEST_60</name>
</gene>
<dbReference type="Proteomes" id="UP000463946">
    <property type="component" value="Segment"/>
</dbReference>
<reference evidence="3 4" key="1">
    <citation type="submission" date="2019-12" db="EMBL/GenBank/DDBJ databases">
        <authorList>
            <person name="Lauer M.J."/>
            <person name="Curtus N.L."/>
            <person name="Garlena R.A."/>
            <person name="Russell D.A."/>
            <person name="Pope W.H."/>
            <person name="Jacobs-Sera D."/>
            <person name="Hatfull G.F."/>
        </authorList>
    </citation>
    <scope>NUCLEOTIDE SEQUENCE [LARGE SCALE GENOMIC DNA]</scope>
</reference>
<dbReference type="Pfam" id="PF19905">
    <property type="entry name" value="DUF6378"/>
    <property type="match status" value="1"/>
</dbReference>
<evidence type="ECO:0000259" key="2">
    <source>
        <dbReference type="Pfam" id="PF19905"/>
    </source>
</evidence>
<sequence>MTNTKETDMPQGENIEGDRRAQIAADVEAVKRAADVQEGRCICEPHSPLIAPGCRARTHVLTDAAEVRHDPAAAQGRAIAEAEQRRVEREAIEEGWPGAPPKPGTVGTGPSPFSGDRFYDADDCTCLEWPTRPGEPKFDEFCPVHGTRVGVREPDGTLGSRTRDPIEAATGVPRPPRFVQDNMEAIERDLAIVAEPCPACAALPPHHTRNCPHYVAPVDNGWIGPRGGLRWAEGQHAVEVEVGPGELRPTGGYAADIAQHAIDLFTGDRNVDYGDATDNFQDIADLWSVVLRPILQPGAAITAEQVAIMSGLIKVARLNNSPHHDDSWVDATAYFALGGGIHRRRQAVDVGVDSPDAP</sequence>
<dbReference type="GeneID" id="60320924"/>
<dbReference type="EMBL" id="MN813686">
    <property type="protein sequence ID" value="QHB37362.1"/>
    <property type="molecule type" value="Genomic_DNA"/>
</dbReference>
<feature type="domain" description="DUF6378" evidence="2">
    <location>
        <begin position="258"/>
        <end position="341"/>
    </location>
</feature>
<dbReference type="InterPro" id="IPR045958">
    <property type="entry name" value="DUF6378"/>
</dbReference>
<accession>A0A6B9L6S7</accession>
<feature type="region of interest" description="Disordered" evidence="1">
    <location>
        <begin position="153"/>
        <end position="175"/>
    </location>
</feature>
<name>A0A6B9L6S7_9CAUD</name>
<evidence type="ECO:0000313" key="3">
    <source>
        <dbReference type="EMBL" id="QHB37362.1"/>
    </source>
</evidence>
<protein>
    <recommendedName>
        <fullName evidence="2">DUF6378 domain-containing protein</fullName>
    </recommendedName>
</protein>
<organism evidence="3 4">
    <name type="scientific">Mycobacterium phage BirdsNest</name>
    <dbReference type="NCBI Taxonomy" id="2686231"/>
    <lineage>
        <taxon>Viruses</taxon>
        <taxon>Duplodnaviria</taxon>
        <taxon>Heunggongvirae</taxon>
        <taxon>Uroviricota</taxon>
        <taxon>Caudoviricetes</taxon>
        <taxon>Bclasvirinae</taxon>
        <taxon>Birdsnestvirus</taxon>
        <taxon>Birdsnestvirus birdsnest</taxon>
    </lineage>
</organism>